<dbReference type="EMBL" id="JAUIQD010000002">
    <property type="protein sequence ID" value="KAK3358661.1"/>
    <property type="molecule type" value="Genomic_DNA"/>
</dbReference>
<comment type="caution">
    <text evidence="2">The sequence shown here is derived from an EMBL/GenBank/DDBJ whole genome shotgun (WGS) entry which is preliminary data.</text>
</comment>
<evidence type="ECO:0000313" key="2">
    <source>
        <dbReference type="EMBL" id="KAK3339608.1"/>
    </source>
</evidence>
<sequence length="96" mass="11291">MRGWLDRRMWLDCVLWVGVGVGEWGISPLSFIQFRFSHFSLSLLPSSLLFLLPHLFPTLPLLPSIPLLTPSSSSLFFHLICLYCPPFAFWAWFWFW</sequence>
<protein>
    <recommendedName>
        <fullName evidence="5">Transmembrane protein</fullName>
    </recommendedName>
</protein>
<dbReference type="AlphaFoldDB" id="A0AAJ0H5D7"/>
<accession>A0AAJ0H5D7</accession>
<dbReference type="Proteomes" id="UP001275084">
    <property type="component" value="Unassembled WGS sequence"/>
</dbReference>
<keyword evidence="1" id="KW-1133">Transmembrane helix</keyword>
<keyword evidence="1" id="KW-0812">Transmembrane</keyword>
<evidence type="ECO:0000256" key="1">
    <source>
        <dbReference type="SAM" id="Phobius"/>
    </source>
</evidence>
<reference evidence="2" key="1">
    <citation type="journal article" date="2023" name="Mol. Phylogenet. Evol.">
        <title>Genome-scale phylogeny and comparative genomics of the fungal order Sordariales.</title>
        <authorList>
            <person name="Hensen N."/>
            <person name="Bonometti L."/>
            <person name="Westerberg I."/>
            <person name="Brannstrom I.O."/>
            <person name="Guillou S."/>
            <person name="Cros-Aarteil S."/>
            <person name="Calhoun S."/>
            <person name="Haridas S."/>
            <person name="Kuo A."/>
            <person name="Mondo S."/>
            <person name="Pangilinan J."/>
            <person name="Riley R."/>
            <person name="LaButti K."/>
            <person name="Andreopoulos B."/>
            <person name="Lipzen A."/>
            <person name="Chen C."/>
            <person name="Yan M."/>
            <person name="Daum C."/>
            <person name="Ng V."/>
            <person name="Clum A."/>
            <person name="Steindorff A."/>
            <person name="Ohm R.A."/>
            <person name="Martin F."/>
            <person name="Silar P."/>
            <person name="Natvig D.O."/>
            <person name="Lalanne C."/>
            <person name="Gautier V."/>
            <person name="Ament-Velasquez S.L."/>
            <person name="Kruys A."/>
            <person name="Hutchinson M.I."/>
            <person name="Powell A.J."/>
            <person name="Barry K."/>
            <person name="Miller A.N."/>
            <person name="Grigoriev I.V."/>
            <person name="Debuchy R."/>
            <person name="Gladieux P."/>
            <person name="Hiltunen Thoren M."/>
            <person name="Johannesson H."/>
        </authorList>
    </citation>
    <scope>NUCLEOTIDE SEQUENCE</scope>
    <source>
        <strain evidence="2">CBS 955.72</strain>
    </source>
</reference>
<name>A0AAJ0H5D7_9PEZI</name>
<keyword evidence="1" id="KW-0472">Membrane</keyword>
<organism evidence="2 4">
    <name type="scientific">Lasiosphaeria hispida</name>
    <dbReference type="NCBI Taxonomy" id="260671"/>
    <lineage>
        <taxon>Eukaryota</taxon>
        <taxon>Fungi</taxon>
        <taxon>Dikarya</taxon>
        <taxon>Ascomycota</taxon>
        <taxon>Pezizomycotina</taxon>
        <taxon>Sordariomycetes</taxon>
        <taxon>Sordariomycetidae</taxon>
        <taxon>Sordariales</taxon>
        <taxon>Lasiosphaeriaceae</taxon>
        <taxon>Lasiosphaeria</taxon>
    </lineage>
</organism>
<evidence type="ECO:0000313" key="4">
    <source>
        <dbReference type="Proteomes" id="UP001275084"/>
    </source>
</evidence>
<reference evidence="2" key="2">
    <citation type="submission" date="2023-06" db="EMBL/GenBank/DDBJ databases">
        <authorList>
            <consortium name="Lawrence Berkeley National Laboratory"/>
            <person name="Haridas S."/>
            <person name="Hensen N."/>
            <person name="Bonometti L."/>
            <person name="Westerberg I."/>
            <person name="Brannstrom I.O."/>
            <person name="Guillou S."/>
            <person name="Cros-Aarteil S."/>
            <person name="Calhoun S."/>
            <person name="Kuo A."/>
            <person name="Mondo S."/>
            <person name="Pangilinan J."/>
            <person name="Riley R."/>
            <person name="Labutti K."/>
            <person name="Andreopoulos B."/>
            <person name="Lipzen A."/>
            <person name="Chen C."/>
            <person name="Yanf M."/>
            <person name="Daum C."/>
            <person name="Ng V."/>
            <person name="Clum A."/>
            <person name="Steindorff A."/>
            <person name="Ohm R."/>
            <person name="Martin F."/>
            <person name="Silar P."/>
            <person name="Natvig D."/>
            <person name="Lalanne C."/>
            <person name="Gautier V."/>
            <person name="Ament-Velasquez S.L."/>
            <person name="Kruys A."/>
            <person name="Hutchinson M.I."/>
            <person name="Powell A.J."/>
            <person name="Barry K."/>
            <person name="Miller A.N."/>
            <person name="Grigoriev I.V."/>
            <person name="Debuchy R."/>
            <person name="Gladieux P."/>
            <person name="Thoren M.H."/>
            <person name="Johannesson H."/>
        </authorList>
    </citation>
    <scope>NUCLEOTIDE SEQUENCE</scope>
    <source>
        <strain evidence="2">CBS 955.72</strain>
    </source>
</reference>
<dbReference type="EMBL" id="JAUIQD010000009">
    <property type="protein sequence ID" value="KAK3339608.1"/>
    <property type="molecule type" value="Genomic_DNA"/>
</dbReference>
<feature type="transmembrane region" description="Helical" evidence="1">
    <location>
        <begin position="76"/>
        <end position="95"/>
    </location>
</feature>
<evidence type="ECO:0008006" key="5">
    <source>
        <dbReference type="Google" id="ProtNLM"/>
    </source>
</evidence>
<gene>
    <name evidence="3" type="ORF">B0T25DRAFT_530874</name>
    <name evidence="2" type="ORF">B0T25DRAFT_560228</name>
</gene>
<proteinExistence type="predicted"/>
<evidence type="ECO:0000313" key="3">
    <source>
        <dbReference type="EMBL" id="KAK3358661.1"/>
    </source>
</evidence>
<keyword evidence="4" id="KW-1185">Reference proteome</keyword>